<dbReference type="RefSeq" id="WP_231504943.1">
    <property type="nucleotide sequence ID" value="NZ_CP006955.1"/>
</dbReference>
<proteinExistence type="predicted"/>
<gene>
    <name evidence="1" type="ORF">F543_6060</name>
</gene>
<dbReference type="Proteomes" id="UP000019092">
    <property type="component" value="Chromosome"/>
</dbReference>
<accession>A0ABN4C489</accession>
<evidence type="ECO:0000313" key="2">
    <source>
        <dbReference type="Proteomes" id="UP000019092"/>
    </source>
</evidence>
<organism evidence="1 2">
    <name type="scientific">Bibersteinia trehalosi USDA-ARS-USMARC-189</name>
    <dbReference type="NCBI Taxonomy" id="1263831"/>
    <lineage>
        <taxon>Bacteria</taxon>
        <taxon>Pseudomonadati</taxon>
        <taxon>Pseudomonadota</taxon>
        <taxon>Gammaproteobacteria</taxon>
        <taxon>Pasteurellales</taxon>
        <taxon>Pasteurellaceae</taxon>
        <taxon>Bibersteinia</taxon>
    </lineage>
</organism>
<dbReference type="EMBL" id="CP006955">
    <property type="protein sequence ID" value="AHG83470.1"/>
    <property type="molecule type" value="Genomic_DNA"/>
</dbReference>
<keyword evidence="2" id="KW-1185">Reference proteome</keyword>
<evidence type="ECO:0000313" key="1">
    <source>
        <dbReference type="EMBL" id="AHG83470.1"/>
    </source>
</evidence>
<sequence length="112" mass="13821">MAISAEQWKEIKQELDGLIGKVEFRYKEHQLTVQVEKVKRSLELCVYVDGKIKREWIDETHELRPFLEEVWYRKEKYLFSAKLRKEYKGFLSKKELNKKNVVFYQYFLLRLR</sequence>
<name>A0ABN4C489_BIBTR</name>
<protein>
    <submittedName>
        <fullName evidence="1">Uncharacterized protein</fullName>
    </submittedName>
</protein>
<reference evidence="1 2" key="1">
    <citation type="submission" date="2013-12" db="EMBL/GenBank/DDBJ databases">
        <title>Annotation of the Bibersteinia trehalosi USDA-ARS-USMARC-189 complete genome.</title>
        <authorList>
            <person name="Harhay G.P."/>
            <person name="McVey S."/>
            <person name="Clawson M.L."/>
            <person name="Bono J."/>
            <person name="Heaton M.P."/>
            <person name="Chitko-Mckown C.G."/>
            <person name="Harhay D.M."/>
            <person name="Smith T.P.L."/>
        </authorList>
    </citation>
    <scope>NUCLEOTIDE SEQUENCE [LARGE SCALE GENOMIC DNA]</scope>
    <source>
        <strain evidence="1 2">USDA-ARS-USMARC-189</strain>
    </source>
</reference>